<organism evidence="4 5">
    <name type="scientific">Mycolicibacterium litorale</name>
    <dbReference type="NCBI Taxonomy" id="758802"/>
    <lineage>
        <taxon>Bacteria</taxon>
        <taxon>Bacillati</taxon>
        <taxon>Actinomycetota</taxon>
        <taxon>Actinomycetes</taxon>
        <taxon>Mycobacteriales</taxon>
        <taxon>Mycobacteriaceae</taxon>
        <taxon>Mycolicibacterium</taxon>
    </lineage>
</organism>
<dbReference type="RefSeq" id="WP_185296288.1">
    <property type="nucleotide sequence ID" value="NZ_AP023287.1"/>
</dbReference>
<dbReference type="Pfam" id="PF00196">
    <property type="entry name" value="GerE"/>
    <property type="match status" value="1"/>
</dbReference>
<dbReference type="PROSITE" id="PS50043">
    <property type="entry name" value="HTH_LUXR_2"/>
    <property type="match status" value="1"/>
</dbReference>
<gene>
    <name evidence="4" type="ORF">NIIDNTM18_17360</name>
</gene>
<protein>
    <submittedName>
        <fullName evidence="4">Transcriptional regulator</fullName>
    </submittedName>
</protein>
<dbReference type="InterPro" id="IPR036388">
    <property type="entry name" value="WH-like_DNA-bd_sf"/>
</dbReference>
<dbReference type="InterPro" id="IPR016032">
    <property type="entry name" value="Sig_transdc_resp-reg_C-effctor"/>
</dbReference>
<dbReference type="GO" id="GO:0005524">
    <property type="term" value="F:ATP binding"/>
    <property type="evidence" value="ECO:0007669"/>
    <property type="project" value="UniProtKB-KW"/>
</dbReference>
<accession>A0A6S6P865</accession>
<sequence length="913" mass="96926">MRAAESVAVADFLNALSGRPSVLVFEGDAGIGKTTAWLSAVQQARNRGLRVLTARASATESVLAYASLADLLRDVDPAVFATLPEPQRKGLYGALLLDAPEVANDPRAVAAGFLSVIETLAAESPVVIAIDDLQWLDTSSAGALAFACPRLSAAVGLLCTVRTDPGTGAPPPPLRMPRPDDVRRIVLQPFSVGALHTILAHRLGRTYSRPMMVRIHELAGGNPLYALELARSLGDSAALSDVPLSGTLAEVVRRRIGALEADVHEVLLAAACVARPTVELLARACGRALDDIAAILEIAEAKGIVGLDGHHVRFTHPLLGRAVYTGAASSRRRATHRRLAEIVGEPELRARHLALGAVTGDPATLAALDEAAESARMRGAPAAAAELIDLAIGLGGDTPHRRIMSARHHFNAGDPARAQALLEHAMAELRPGPLRAEAASLLGYVRLLDDSFPDAADLLHHALPEAADHPEALVAMLVTLAFAMFNAGHIDAARQRADEAVRNAQKLGDPPLLSQALSMRAMVAFLQGEGVDEAAISRALALEDHRANIPMALRPSAHHAVLRSMLGQLDEARDALTTLRKRCVEHGDEGDLMFVAYHAALNEIWRGNFSDAALLVEDSVELAHQLGGDVSLSVAFTNRALLAAYLGRVQEARAAAAAAQAACLRCGSDRLGEWPTNALGFLEVSLGDYDAALEVLDPMLVKLRTAPDACEIIAASFVPDAVEALVNVGQPGAAEPLVAALERNGRRLDRPWMLATGGRCRAMVSAACGDVVGAVDAAQQAMAEHQRLPMPFERARTQLLLGQLQRRQRLKDPAAATLRAALQTFERLGTPLWADRVRAELGRANVGPHRSAVLTPSEQRVAELAANGMTNRTIAMAMFISPKTVEANLSRVYAKLGIHSRAELGRYMGQAGK</sequence>
<evidence type="ECO:0000313" key="4">
    <source>
        <dbReference type="EMBL" id="BCI52458.1"/>
    </source>
</evidence>
<dbReference type="PROSITE" id="PS00622">
    <property type="entry name" value="HTH_LUXR_1"/>
    <property type="match status" value="1"/>
</dbReference>
<proteinExistence type="predicted"/>
<dbReference type="Pfam" id="PF13191">
    <property type="entry name" value="AAA_16"/>
    <property type="match status" value="1"/>
</dbReference>
<dbReference type="InterPro" id="IPR000792">
    <property type="entry name" value="Tscrpt_reg_LuxR_C"/>
</dbReference>
<dbReference type="GO" id="GO:0006355">
    <property type="term" value="P:regulation of DNA-templated transcription"/>
    <property type="evidence" value="ECO:0007669"/>
    <property type="project" value="InterPro"/>
</dbReference>
<keyword evidence="2" id="KW-0067">ATP-binding</keyword>
<dbReference type="PANTHER" id="PTHR16305">
    <property type="entry name" value="TESTICULAR SOLUBLE ADENYLYL CYCLASE"/>
    <property type="match status" value="1"/>
</dbReference>
<dbReference type="SUPFAM" id="SSF48452">
    <property type="entry name" value="TPR-like"/>
    <property type="match status" value="3"/>
</dbReference>
<dbReference type="Proteomes" id="UP000515734">
    <property type="component" value="Chromosome"/>
</dbReference>
<keyword evidence="1" id="KW-0547">Nucleotide-binding</keyword>
<evidence type="ECO:0000256" key="2">
    <source>
        <dbReference type="ARBA" id="ARBA00022840"/>
    </source>
</evidence>
<feature type="domain" description="HTH luxR-type" evidence="3">
    <location>
        <begin position="847"/>
        <end position="912"/>
    </location>
</feature>
<evidence type="ECO:0000256" key="1">
    <source>
        <dbReference type="ARBA" id="ARBA00022741"/>
    </source>
</evidence>
<dbReference type="PRINTS" id="PR00038">
    <property type="entry name" value="HTHLUXR"/>
</dbReference>
<name>A0A6S6P865_9MYCO</name>
<evidence type="ECO:0000313" key="5">
    <source>
        <dbReference type="Proteomes" id="UP000515734"/>
    </source>
</evidence>
<dbReference type="EMBL" id="AP023287">
    <property type="protein sequence ID" value="BCI52458.1"/>
    <property type="molecule type" value="Genomic_DNA"/>
</dbReference>
<dbReference type="AlphaFoldDB" id="A0A6S6P865"/>
<dbReference type="InterPro" id="IPR041664">
    <property type="entry name" value="AAA_16"/>
</dbReference>
<dbReference type="GO" id="GO:0005737">
    <property type="term" value="C:cytoplasm"/>
    <property type="evidence" value="ECO:0007669"/>
    <property type="project" value="TreeGrafter"/>
</dbReference>
<dbReference type="Gene3D" id="1.25.40.10">
    <property type="entry name" value="Tetratricopeptide repeat domain"/>
    <property type="match status" value="2"/>
</dbReference>
<dbReference type="GO" id="GO:0004016">
    <property type="term" value="F:adenylate cyclase activity"/>
    <property type="evidence" value="ECO:0007669"/>
    <property type="project" value="TreeGrafter"/>
</dbReference>
<dbReference type="InterPro" id="IPR027417">
    <property type="entry name" value="P-loop_NTPase"/>
</dbReference>
<dbReference type="SUPFAM" id="SSF46894">
    <property type="entry name" value="C-terminal effector domain of the bipartite response regulators"/>
    <property type="match status" value="1"/>
</dbReference>
<dbReference type="GO" id="GO:0003677">
    <property type="term" value="F:DNA binding"/>
    <property type="evidence" value="ECO:0007669"/>
    <property type="project" value="InterPro"/>
</dbReference>
<dbReference type="CDD" id="cd06170">
    <property type="entry name" value="LuxR_C_like"/>
    <property type="match status" value="1"/>
</dbReference>
<dbReference type="SMART" id="SM00421">
    <property type="entry name" value="HTH_LUXR"/>
    <property type="match status" value="1"/>
</dbReference>
<dbReference type="InterPro" id="IPR011990">
    <property type="entry name" value="TPR-like_helical_dom_sf"/>
</dbReference>
<dbReference type="SUPFAM" id="SSF52540">
    <property type="entry name" value="P-loop containing nucleoside triphosphate hydrolases"/>
    <property type="match status" value="1"/>
</dbReference>
<reference evidence="4 5" key="1">
    <citation type="submission" date="2020-07" db="EMBL/GenBank/DDBJ databases">
        <title>Complete genome sequence of Mycolicibacterium litorale like strain isolated from cardiac implantable electronic device infection.</title>
        <authorList>
            <person name="Fukano H."/>
            <person name="Miyama H."/>
            <person name="Hoshino Y."/>
        </authorList>
    </citation>
    <scope>NUCLEOTIDE SEQUENCE [LARGE SCALE GENOMIC DNA]</scope>
    <source>
        <strain evidence="4 5">NIIDNTM18</strain>
    </source>
</reference>
<dbReference type="Gene3D" id="1.10.10.10">
    <property type="entry name" value="Winged helix-like DNA-binding domain superfamily/Winged helix DNA-binding domain"/>
    <property type="match status" value="1"/>
</dbReference>
<dbReference type="PANTHER" id="PTHR16305:SF35">
    <property type="entry name" value="TRANSCRIPTIONAL ACTIVATOR DOMAIN"/>
    <property type="match status" value="1"/>
</dbReference>
<evidence type="ECO:0000259" key="3">
    <source>
        <dbReference type="PROSITE" id="PS50043"/>
    </source>
</evidence>